<feature type="binding site" evidence="13">
    <location>
        <position position="194"/>
    </location>
    <ligand>
        <name>FAD</name>
        <dbReference type="ChEBI" id="CHEBI:57692"/>
    </ligand>
</feature>
<dbReference type="InterPro" id="IPR002655">
    <property type="entry name" value="Acyl-CoA_oxidase_C"/>
</dbReference>
<feature type="domain" description="Acyl-CoA oxidase C-terminal" evidence="14">
    <location>
        <begin position="489"/>
        <end position="589"/>
    </location>
</feature>
<dbReference type="SUPFAM" id="SSF56645">
    <property type="entry name" value="Acyl-CoA dehydrogenase NM domain-like"/>
    <property type="match status" value="1"/>
</dbReference>
<dbReference type="GO" id="GO:0033540">
    <property type="term" value="P:fatty acid beta-oxidation using acyl-CoA oxidase"/>
    <property type="evidence" value="ECO:0007669"/>
    <property type="project" value="TreeGrafter"/>
</dbReference>
<keyword evidence="9" id="KW-0443">Lipid metabolism</keyword>
<evidence type="ECO:0000256" key="11">
    <source>
        <dbReference type="PIRNR" id="PIRNR000168"/>
    </source>
</evidence>
<dbReference type="FunFam" id="1.10.540.10:FF:000033">
    <property type="entry name" value="Acyl-coenzyme A oxidase"/>
    <property type="match status" value="1"/>
</dbReference>
<dbReference type="InterPro" id="IPR012258">
    <property type="entry name" value="Acyl-CoA_oxidase"/>
</dbReference>
<protein>
    <recommendedName>
        <fullName evidence="11">Acyl-coenzyme A oxidase</fullName>
    </recommendedName>
</protein>
<keyword evidence="8" id="KW-0560">Oxidoreductase</keyword>
<evidence type="ECO:0000256" key="6">
    <source>
        <dbReference type="ARBA" id="ARBA00022827"/>
    </source>
</evidence>
<evidence type="ECO:0000259" key="15">
    <source>
        <dbReference type="Pfam" id="PF14749"/>
    </source>
</evidence>
<keyword evidence="7" id="KW-0276">Fatty acid metabolism</keyword>
<dbReference type="FunFam" id="2.40.110.10:FF:000003">
    <property type="entry name" value="Acyl-coenzyme A oxidase"/>
    <property type="match status" value="1"/>
</dbReference>
<feature type="domain" description="Acyl-CoA oxidase C-alpha1" evidence="16">
    <location>
        <begin position="291"/>
        <end position="452"/>
    </location>
</feature>
<keyword evidence="10" id="KW-0576">Peroxisome</keyword>
<dbReference type="GO" id="GO:0005504">
    <property type="term" value="F:fatty acid binding"/>
    <property type="evidence" value="ECO:0007669"/>
    <property type="project" value="TreeGrafter"/>
</dbReference>
<dbReference type="InterPro" id="IPR009100">
    <property type="entry name" value="AcylCoA_DH/oxidase_NM_dom_sf"/>
</dbReference>
<dbReference type="GO" id="GO:0071949">
    <property type="term" value="F:FAD binding"/>
    <property type="evidence" value="ECO:0007669"/>
    <property type="project" value="InterPro"/>
</dbReference>
<evidence type="ECO:0000313" key="17">
    <source>
        <dbReference type="EMBL" id="NOV49326.1"/>
    </source>
</evidence>
<dbReference type="InterPro" id="IPR055060">
    <property type="entry name" value="ACOX_C_alpha1"/>
</dbReference>
<dbReference type="SUPFAM" id="SSF47203">
    <property type="entry name" value="Acyl-CoA dehydrogenase C-terminal domain-like"/>
    <property type="match status" value="2"/>
</dbReference>
<dbReference type="GO" id="GO:0055088">
    <property type="term" value="P:lipid homeostasis"/>
    <property type="evidence" value="ECO:0007669"/>
    <property type="project" value="TreeGrafter"/>
</dbReference>
<dbReference type="Pfam" id="PF01756">
    <property type="entry name" value="ACOX"/>
    <property type="match status" value="1"/>
</dbReference>
<comment type="cofactor">
    <cofactor evidence="1">
        <name>FAD</name>
        <dbReference type="ChEBI" id="CHEBI:57692"/>
    </cofactor>
</comment>
<dbReference type="Gene3D" id="1.10.540.10">
    <property type="entry name" value="Acyl-CoA dehydrogenase/oxidase, N-terminal domain"/>
    <property type="match status" value="1"/>
</dbReference>
<keyword evidence="6 11" id="KW-0274">FAD</keyword>
<sequence>MRENRDANIHPDLQKERDKCTFDPLELTYFLDGGQEKTFEKHAREQFFLTDPELKDTVPNEYLSHKEKYEVAVRKACLIMKKIREFSEQGHGGVDSYRALLGASLGSAVLKDGNPLTLHYVMFIPTLMGQGTVEQQAEWIGRAWTCSIIGTYAQTELGHGTFIRGLETTATYDPDTQEFVLHSPTQTSFKWWPGGLGHTANYCVVVAQLYTKGECHGIHPFIVQLRDEETHEPMPGITIGEIGTKLGMNATNNGFLGFNKVRIPREQMLMKNAQVLEDGTYVKSPSSKLTYGTMIFVRVVLVQDMSVYLSKAVTIAVRYSAVRRQSQPKPDEPEPQILDYVTQQYKLFPNIAKCFVFRMTSEWLWDMYNSVTSELESGDMERLPELHAMSCCLKVLSTSDAAAGVETCRLACGGHGYMACSNLPAMYGLATAACTYEGENTVLLLQAARYLMKAWAQAVATPNELMPTVKYLAKGAKEKDSSVPWKNTIEGLITAAQMVAAGCVKQSYKNIEKRKSAGHSPEDAWNLTSLELVKAADAHCRAFVIEKTLSQIQAKMKGLSAPLCKVLIQLAELYAVDWALNHVGDLLRVFIVISYIISVYI</sequence>
<dbReference type="InterPro" id="IPR029320">
    <property type="entry name" value="Acyl-CoA_ox_N"/>
</dbReference>
<comment type="similarity">
    <text evidence="4 11">Belongs to the acyl-CoA oxidase family.</text>
</comment>
<dbReference type="InterPro" id="IPR046373">
    <property type="entry name" value="Acyl-CoA_Oxase/DH_mid-dom_sf"/>
</dbReference>
<dbReference type="EMBL" id="GIIL01005600">
    <property type="protein sequence ID" value="NOV49326.1"/>
    <property type="molecule type" value="Transcribed_RNA"/>
</dbReference>
<reference evidence="17" key="1">
    <citation type="submission" date="2020-03" db="EMBL/GenBank/DDBJ databases">
        <title>Transcriptomic Profiling of the Digestive Tract of the Rat Flea, Xenopsylla cheopis, Following Blood Feeding and Infection with Yersinia pestis.</title>
        <authorList>
            <person name="Bland D.M."/>
            <person name="Martens C.A."/>
            <person name="Virtaneva K."/>
            <person name="Kanakabandi K."/>
            <person name="Long D."/>
            <person name="Rosenke R."/>
            <person name="Saturday G.A."/>
            <person name="Hoyt F.H."/>
            <person name="Bruno D.P."/>
            <person name="Ribeiro J.M.C."/>
            <person name="Hinnebusch J."/>
        </authorList>
    </citation>
    <scope>NUCLEOTIDE SEQUENCE</scope>
</reference>
<evidence type="ECO:0000256" key="9">
    <source>
        <dbReference type="ARBA" id="ARBA00023098"/>
    </source>
</evidence>
<evidence type="ECO:0000256" key="8">
    <source>
        <dbReference type="ARBA" id="ARBA00023002"/>
    </source>
</evidence>
<name>A0A6M2DSR8_XENCH</name>
<dbReference type="Pfam" id="PF22924">
    <property type="entry name" value="ACOX_C_alpha1"/>
    <property type="match status" value="1"/>
</dbReference>
<dbReference type="InterPro" id="IPR037069">
    <property type="entry name" value="AcylCoA_DH/ox_N_sf"/>
</dbReference>
<dbReference type="Gene3D" id="1.20.140.10">
    <property type="entry name" value="Butyryl-CoA Dehydrogenase, subunit A, domain 3"/>
    <property type="match status" value="2"/>
</dbReference>
<feature type="binding site" evidence="13">
    <location>
        <position position="155"/>
    </location>
    <ligand>
        <name>FAD</name>
        <dbReference type="ChEBI" id="CHEBI:57692"/>
    </ligand>
</feature>
<dbReference type="GO" id="GO:0005777">
    <property type="term" value="C:peroxisome"/>
    <property type="evidence" value="ECO:0007669"/>
    <property type="project" value="UniProtKB-SubCell"/>
</dbReference>
<evidence type="ECO:0000256" key="3">
    <source>
        <dbReference type="ARBA" id="ARBA00004846"/>
    </source>
</evidence>
<dbReference type="PANTHER" id="PTHR10909">
    <property type="entry name" value="ELECTRON TRANSPORT OXIDOREDUCTASE"/>
    <property type="match status" value="1"/>
</dbReference>
<evidence type="ECO:0000256" key="7">
    <source>
        <dbReference type="ARBA" id="ARBA00022832"/>
    </source>
</evidence>
<dbReference type="AlphaFoldDB" id="A0A6M2DSR8"/>
<evidence type="ECO:0000256" key="4">
    <source>
        <dbReference type="ARBA" id="ARBA00006288"/>
    </source>
</evidence>
<feature type="active site" description="Proton acceptor" evidence="12">
    <location>
        <position position="437"/>
    </location>
</feature>
<comment type="subcellular location">
    <subcellularLocation>
        <location evidence="2">Peroxisome</location>
    </subcellularLocation>
</comment>
<organism evidence="17">
    <name type="scientific">Xenopsylla cheopis</name>
    <name type="common">Oriental rat flea</name>
    <name type="synonym">Pulex cheopis</name>
    <dbReference type="NCBI Taxonomy" id="163159"/>
    <lineage>
        <taxon>Eukaryota</taxon>
        <taxon>Metazoa</taxon>
        <taxon>Ecdysozoa</taxon>
        <taxon>Arthropoda</taxon>
        <taxon>Hexapoda</taxon>
        <taxon>Insecta</taxon>
        <taxon>Pterygota</taxon>
        <taxon>Neoptera</taxon>
        <taxon>Endopterygota</taxon>
        <taxon>Siphonaptera</taxon>
        <taxon>Pulicidae</taxon>
        <taxon>Xenopsyllinae</taxon>
        <taxon>Xenopsylla</taxon>
    </lineage>
</organism>
<evidence type="ECO:0000256" key="10">
    <source>
        <dbReference type="ARBA" id="ARBA00023140"/>
    </source>
</evidence>
<evidence type="ECO:0000256" key="5">
    <source>
        <dbReference type="ARBA" id="ARBA00022630"/>
    </source>
</evidence>
<proteinExistence type="inferred from homology"/>
<evidence type="ECO:0000259" key="14">
    <source>
        <dbReference type="Pfam" id="PF01756"/>
    </source>
</evidence>
<dbReference type="PIRSF" id="PIRSF000168">
    <property type="entry name" value="Acyl-CoA_oxidase"/>
    <property type="match status" value="1"/>
</dbReference>
<evidence type="ECO:0000256" key="1">
    <source>
        <dbReference type="ARBA" id="ARBA00001974"/>
    </source>
</evidence>
<keyword evidence="5 11" id="KW-0285">Flavoprotein</keyword>
<dbReference type="InterPro" id="IPR036250">
    <property type="entry name" value="AcylCo_DH-like_C"/>
</dbReference>
<evidence type="ECO:0000256" key="12">
    <source>
        <dbReference type="PIRSR" id="PIRSR000168-1"/>
    </source>
</evidence>
<dbReference type="Gene3D" id="2.40.110.10">
    <property type="entry name" value="Butyryl-CoA Dehydrogenase, subunit A, domain 2"/>
    <property type="match status" value="1"/>
</dbReference>
<evidence type="ECO:0000259" key="16">
    <source>
        <dbReference type="Pfam" id="PF22924"/>
    </source>
</evidence>
<evidence type="ECO:0000256" key="2">
    <source>
        <dbReference type="ARBA" id="ARBA00004275"/>
    </source>
</evidence>
<accession>A0A6M2DSR8</accession>
<comment type="pathway">
    <text evidence="3">Lipid metabolism; peroxisomal fatty acid beta-oxidation.</text>
</comment>
<dbReference type="GO" id="GO:0003997">
    <property type="term" value="F:acyl-CoA oxidase activity"/>
    <property type="evidence" value="ECO:0007669"/>
    <property type="project" value="InterPro"/>
</dbReference>
<dbReference type="FunFam" id="1.20.140.10:FF:000005">
    <property type="entry name" value="Acyl-coenzyme A oxidase"/>
    <property type="match status" value="1"/>
</dbReference>
<evidence type="ECO:0000256" key="13">
    <source>
        <dbReference type="PIRSR" id="PIRSR000168-2"/>
    </source>
</evidence>
<feature type="domain" description="Acyl-coenzyme A oxidase N-terminal" evidence="15">
    <location>
        <begin position="23"/>
        <end position="149"/>
    </location>
</feature>
<dbReference type="Pfam" id="PF14749">
    <property type="entry name" value="Acyl-CoA_ox_N"/>
    <property type="match status" value="1"/>
</dbReference>
<dbReference type="PANTHER" id="PTHR10909:SF250">
    <property type="entry name" value="PEROXISOMAL ACYL-COENZYME A OXIDASE 1"/>
    <property type="match status" value="1"/>
</dbReference>